<dbReference type="RefSeq" id="WP_175104755.1">
    <property type="nucleotide sequence ID" value="NZ_CADIKM010000007.1"/>
</dbReference>
<dbReference type="SUPFAM" id="SSF52540">
    <property type="entry name" value="P-loop containing nucleoside triphosphate hydrolases"/>
    <property type="match status" value="1"/>
</dbReference>
<proteinExistence type="predicted"/>
<sequence>MSVQSAAVHAGPGLSSSEWQGAGSPAHLSAGMSGDLLSGESAGLPGSLSAKSSSAGSPALALPAHLARQVWRGNELGHAARGSVPSGHAVLDAHLPDGGWPRAALTELLSARPGAGEMRLLAPALARLTAHPLAPRHALLIAPPFLPYAPALAAAGIALDKLVWIDAQGNDALWAAEQALQHDGVGAVLIWLPRVQAAALRRLQVLAQDGSALAFLMRPASVAAQSSPAPLRLRCEPADVPGAWLRTLREVSNPPAERDVGVRTAAADGLERAGLRVEIVKRRGPALAAPLWVRLPVRVAPFVPDVVENDHGVDRGDAADAATRSRTATVA</sequence>
<evidence type="ECO:0000313" key="2">
    <source>
        <dbReference type="EMBL" id="CAB3786089.1"/>
    </source>
</evidence>
<organism evidence="2 3">
    <name type="scientific">Pararobbsia alpina</name>
    <dbReference type="NCBI Taxonomy" id="621374"/>
    <lineage>
        <taxon>Bacteria</taxon>
        <taxon>Pseudomonadati</taxon>
        <taxon>Pseudomonadota</taxon>
        <taxon>Betaproteobacteria</taxon>
        <taxon>Burkholderiales</taxon>
        <taxon>Burkholderiaceae</taxon>
        <taxon>Pararobbsia</taxon>
    </lineage>
</organism>
<dbReference type="Proteomes" id="UP000494115">
    <property type="component" value="Unassembled WGS sequence"/>
</dbReference>
<name>A0A6S7CRH9_9BURK</name>
<gene>
    <name evidence="2" type="ORF">LMG28138_02163</name>
</gene>
<feature type="compositionally biased region" description="Low complexity" evidence="1">
    <location>
        <begin position="319"/>
        <end position="331"/>
    </location>
</feature>
<evidence type="ECO:0000256" key="1">
    <source>
        <dbReference type="SAM" id="MobiDB-lite"/>
    </source>
</evidence>
<dbReference type="NCBIfam" id="NF033429">
    <property type="entry name" value="ImuA_translesion"/>
    <property type="match status" value="1"/>
</dbReference>
<evidence type="ECO:0000313" key="3">
    <source>
        <dbReference type="Proteomes" id="UP000494115"/>
    </source>
</evidence>
<reference evidence="2 3" key="1">
    <citation type="submission" date="2020-04" db="EMBL/GenBank/DDBJ databases">
        <authorList>
            <person name="De Canck E."/>
        </authorList>
    </citation>
    <scope>NUCLEOTIDE SEQUENCE [LARGE SCALE GENOMIC DNA]</scope>
    <source>
        <strain evidence="2 3">LMG 28138</strain>
    </source>
</reference>
<dbReference type="InterPro" id="IPR047610">
    <property type="entry name" value="ImuA_translesion"/>
</dbReference>
<protein>
    <recommendedName>
        <fullName evidence="4">Cell division inhibitor SulA</fullName>
    </recommendedName>
</protein>
<feature type="region of interest" description="Disordered" evidence="1">
    <location>
        <begin position="309"/>
        <end position="331"/>
    </location>
</feature>
<accession>A0A6S7CRH9</accession>
<dbReference type="Gene3D" id="3.40.50.300">
    <property type="entry name" value="P-loop containing nucleotide triphosphate hydrolases"/>
    <property type="match status" value="1"/>
</dbReference>
<evidence type="ECO:0008006" key="4">
    <source>
        <dbReference type="Google" id="ProtNLM"/>
    </source>
</evidence>
<feature type="region of interest" description="Disordered" evidence="1">
    <location>
        <begin position="1"/>
        <end position="34"/>
    </location>
</feature>
<dbReference type="InterPro" id="IPR027417">
    <property type="entry name" value="P-loop_NTPase"/>
</dbReference>
<keyword evidence="3" id="KW-1185">Reference proteome</keyword>
<dbReference type="EMBL" id="CADIKM010000007">
    <property type="protein sequence ID" value="CAB3786089.1"/>
    <property type="molecule type" value="Genomic_DNA"/>
</dbReference>
<feature type="compositionally biased region" description="Basic and acidic residues" evidence="1">
    <location>
        <begin position="309"/>
        <end position="318"/>
    </location>
</feature>
<dbReference type="AlphaFoldDB" id="A0A6S7CRH9"/>